<protein>
    <submittedName>
        <fullName evidence="5">Allophanate hydrolase</fullName>
    </submittedName>
</protein>
<reference evidence="6" key="1">
    <citation type="journal article" date="2019" name="Int. J. Syst. Evol. Microbiol.">
        <title>The Global Catalogue of Microorganisms (GCM) 10K type strain sequencing project: providing services to taxonomists for standard genome sequencing and annotation.</title>
        <authorList>
            <consortium name="The Broad Institute Genomics Platform"/>
            <consortium name="The Broad Institute Genome Sequencing Center for Infectious Disease"/>
            <person name="Wu L."/>
            <person name="Ma J."/>
        </authorList>
    </citation>
    <scope>NUCLEOTIDE SEQUENCE [LARGE SCALE GENOMIC DNA]</scope>
    <source>
        <strain evidence="6">NBRC 15640</strain>
    </source>
</reference>
<keyword evidence="6" id="KW-1185">Reference proteome</keyword>
<dbReference type="EMBL" id="BSNX01000012">
    <property type="protein sequence ID" value="GLQ72148.1"/>
    <property type="molecule type" value="Genomic_DNA"/>
</dbReference>
<name>A0AAV5NNP4_9VIBR</name>
<evidence type="ECO:0000256" key="3">
    <source>
        <dbReference type="ARBA" id="ARBA00022840"/>
    </source>
</evidence>
<dbReference type="PANTHER" id="PTHR43309">
    <property type="entry name" value="5-OXOPROLINASE SUBUNIT C"/>
    <property type="match status" value="1"/>
</dbReference>
<keyword evidence="3" id="KW-0067">ATP-binding</keyword>
<keyword evidence="2 5" id="KW-0378">Hydrolase</keyword>
<proteinExistence type="predicted"/>
<evidence type="ECO:0000313" key="6">
    <source>
        <dbReference type="Proteomes" id="UP001156690"/>
    </source>
</evidence>
<dbReference type="GO" id="GO:0016787">
    <property type="term" value="F:hydrolase activity"/>
    <property type="evidence" value="ECO:0007669"/>
    <property type="project" value="UniProtKB-KW"/>
</dbReference>
<comment type="caution">
    <text evidence="5">The sequence shown here is derived from an EMBL/GenBank/DDBJ whole genome shotgun (WGS) entry which is preliminary data.</text>
</comment>
<dbReference type="InterPro" id="IPR029000">
    <property type="entry name" value="Cyclophilin-like_dom_sf"/>
</dbReference>
<dbReference type="SUPFAM" id="SSF50891">
    <property type="entry name" value="Cyclophilin-like"/>
    <property type="match status" value="1"/>
</dbReference>
<organism evidence="5 6">
    <name type="scientific">Vibrio penaeicida</name>
    <dbReference type="NCBI Taxonomy" id="104609"/>
    <lineage>
        <taxon>Bacteria</taxon>
        <taxon>Pseudomonadati</taxon>
        <taxon>Pseudomonadota</taxon>
        <taxon>Gammaproteobacteria</taxon>
        <taxon>Vibrionales</taxon>
        <taxon>Vibrionaceae</taxon>
        <taxon>Vibrio</taxon>
    </lineage>
</organism>
<gene>
    <name evidence="5" type="ORF">GCM10007932_15080</name>
</gene>
<dbReference type="AlphaFoldDB" id="A0AAV5NNP4"/>
<dbReference type="GO" id="GO:0005524">
    <property type="term" value="F:ATP binding"/>
    <property type="evidence" value="ECO:0007669"/>
    <property type="project" value="UniProtKB-KW"/>
</dbReference>
<dbReference type="InterPro" id="IPR003778">
    <property type="entry name" value="CT_A_B"/>
</dbReference>
<dbReference type="Proteomes" id="UP001156690">
    <property type="component" value="Unassembled WGS sequence"/>
</dbReference>
<dbReference type="SMART" id="SM00797">
    <property type="entry name" value="AHS2"/>
    <property type="match status" value="1"/>
</dbReference>
<accession>A0AAV5NNP4</accession>
<dbReference type="NCBIfam" id="TIGR00724">
    <property type="entry name" value="urea_amlyse_rel"/>
    <property type="match status" value="1"/>
</dbReference>
<dbReference type="Gene3D" id="2.40.100.10">
    <property type="entry name" value="Cyclophilin-like"/>
    <property type="match status" value="1"/>
</dbReference>
<dbReference type="Pfam" id="PF02626">
    <property type="entry name" value="CT_A_B"/>
    <property type="match status" value="1"/>
</dbReference>
<dbReference type="RefSeq" id="WP_126607533.1">
    <property type="nucleotide sequence ID" value="NZ_AP025145.1"/>
</dbReference>
<evidence type="ECO:0000256" key="2">
    <source>
        <dbReference type="ARBA" id="ARBA00022801"/>
    </source>
</evidence>
<dbReference type="InterPro" id="IPR052708">
    <property type="entry name" value="PxpC"/>
</dbReference>
<evidence type="ECO:0000259" key="4">
    <source>
        <dbReference type="SMART" id="SM00797"/>
    </source>
</evidence>
<sequence length="343" mass="36939">MSIKVIHPGLATAVQDLGRKGYFHLGIPVSGAMDRFACRCANWLVGNDENAAVLEAVFMGPKLEFSTGCTVAVTGAEMTPMVDGVAQENWTSFRVEAGQTLTFSHLTAGARIYIAVSGGIDVPEVLGSRSTYTLGALGGFEGRPIQEGDNLPVNDLSVSKQPNTKENSAFVRRHLPAALRRNAVNSNSSSTALRVVTGLYWHRITEASGKQFFAEEWQVAPEADRIGYRFKNGTPLEFIERDQPFGAGSDPSNIVDGCYPYGSIQVPAGKEPIVLHRDAVSGGGYFMIGTVISTDMDLIGQMQPNATTQFVEVSMEDALSARRDHQALLDAAKQHIEQSGVSQ</sequence>
<evidence type="ECO:0000256" key="1">
    <source>
        <dbReference type="ARBA" id="ARBA00022741"/>
    </source>
</evidence>
<dbReference type="PANTHER" id="PTHR43309:SF3">
    <property type="entry name" value="5-OXOPROLINASE SUBUNIT C"/>
    <property type="match status" value="1"/>
</dbReference>
<feature type="domain" description="Carboxyltransferase" evidence="4">
    <location>
        <begin position="24"/>
        <end position="328"/>
    </location>
</feature>
<evidence type="ECO:0000313" key="5">
    <source>
        <dbReference type="EMBL" id="GLQ72148.1"/>
    </source>
</evidence>
<keyword evidence="1" id="KW-0547">Nucleotide-binding</keyword>